<organism evidence="1 2">
    <name type="scientific">Planotetraspora phitsanulokensis</name>
    <dbReference type="NCBI Taxonomy" id="575192"/>
    <lineage>
        <taxon>Bacteria</taxon>
        <taxon>Bacillati</taxon>
        <taxon>Actinomycetota</taxon>
        <taxon>Actinomycetes</taxon>
        <taxon>Streptosporangiales</taxon>
        <taxon>Streptosporangiaceae</taxon>
        <taxon>Planotetraspora</taxon>
    </lineage>
</organism>
<reference evidence="1 2" key="1">
    <citation type="submission" date="2021-01" db="EMBL/GenBank/DDBJ databases">
        <title>Whole genome shotgun sequence of Planotetraspora phitsanulokensis NBRC 104273.</title>
        <authorList>
            <person name="Komaki H."/>
            <person name="Tamura T."/>
        </authorList>
    </citation>
    <scope>NUCLEOTIDE SEQUENCE [LARGE SCALE GENOMIC DNA]</scope>
    <source>
        <strain evidence="1 2">NBRC 104273</strain>
    </source>
</reference>
<proteinExistence type="predicted"/>
<dbReference type="EMBL" id="BOOP01000048">
    <property type="protein sequence ID" value="GII42940.1"/>
    <property type="molecule type" value="Genomic_DNA"/>
</dbReference>
<protein>
    <submittedName>
        <fullName evidence="1">Uncharacterized protein</fullName>
    </submittedName>
</protein>
<dbReference type="AlphaFoldDB" id="A0A8J3UDT3"/>
<gene>
    <name evidence="1" type="ORF">Pph01_79430</name>
</gene>
<keyword evidence="2" id="KW-1185">Reference proteome</keyword>
<sequence>MTESTITSAQAALRAAEVLERADCEPNPAMVEAKVSIAEGWTGLAVALAEIENH</sequence>
<evidence type="ECO:0000313" key="1">
    <source>
        <dbReference type="EMBL" id="GII42940.1"/>
    </source>
</evidence>
<comment type="caution">
    <text evidence="1">The sequence shown here is derived from an EMBL/GenBank/DDBJ whole genome shotgun (WGS) entry which is preliminary data.</text>
</comment>
<evidence type="ECO:0000313" key="2">
    <source>
        <dbReference type="Proteomes" id="UP000622547"/>
    </source>
</evidence>
<dbReference type="Proteomes" id="UP000622547">
    <property type="component" value="Unassembled WGS sequence"/>
</dbReference>
<name>A0A8J3UDT3_9ACTN</name>
<accession>A0A8J3UDT3</accession>
<dbReference type="RefSeq" id="WP_204078352.1">
    <property type="nucleotide sequence ID" value="NZ_BAABHI010000056.1"/>
</dbReference>